<dbReference type="InterPro" id="IPR036396">
    <property type="entry name" value="Cyt_P450_sf"/>
</dbReference>
<dbReference type="PRINTS" id="PR00385">
    <property type="entry name" value="P450"/>
</dbReference>
<dbReference type="AlphaFoldDB" id="A0A0U5A0X9"/>
<keyword evidence="3" id="KW-1185">Reference proteome</keyword>
<proteinExistence type="inferred from homology"/>
<reference evidence="3" key="1">
    <citation type="journal article" date="2016" name="Genome Announc.">
        <title>Draft genome sequences of fungus Aspergillus calidoustus.</title>
        <authorList>
            <person name="Horn F."/>
            <person name="Linde J."/>
            <person name="Mattern D.J."/>
            <person name="Walther G."/>
            <person name="Guthke R."/>
            <person name="Scherlach K."/>
            <person name="Martin K."/>
            <person name="Brakhage A.A."/>
            <person name="Petzke L."/>
            <person name="Valiante V."/>
        </authorList>
    </citation>
    <scope>NUCLEOTIDE SEQUENCE [LARGE SCALE GENOMIC DNA]</scope>
    <source>
        <strain evidence="3">SF006504</strain>
    </source>
</reference>
<organism evidence="2 3">
    <name type="scientific">Aspergillus calidoustus</name>
    <dbReference type="NCBI Taxonomy" id="454130"/>
    <lineage>
        <taxon>Eukaryota</taxon>
        <taxon>Fungi</taxon>
        <taxon>Dikarya</taxon>
        <taxon>Ascomycota</taxon>
        <taxon>Pezizomycotina</taxon>
        <taxon>Eurotiomycetes</taxon>
        <taxon>Eurotiomycetidae</taxon>
        <taxon>Eurotiales</taxon>
        <taxon>Aspergillaceae</taxon>
        <taxon>Aspergillus</taxon>
        <taxon>Aspergillus subgen. Nidulantes</taxon>
    </lineage>
</organism>
<name>A0A0U5A0X9_ASPCI</name>
<dbReference type="EMBL" id="CDMC01000006">
    <property type="protein sequence ID" value="CEN61849.1"/>
    <property type="molecule type" value="Genomic_DNA"/>
</dbReference>
<dbReference type="PANTHER" id="PTHR24305">
    <property type="entry name" value="CYTOCHROME P450"/>
    <property type="match status" value="1"/>
</dbReference>
<dbReference type="GO" id="GO:0020037">
    <property type="term" value="F:heme binding"/>
    <property type="evidence" value="ECO:0007669"/>
    <property type="project" value="InterPro"/>
</dbReference>
<dbReference type="Proteomes" id="UP000054771">
    <property type="component" value="Unassembled WGS sequence"/>
</dbReference>
<dbReference type="GO" id="GO:0004497">
    <property type="term" value="F:monooxygenase activity"/>
    <property type="evidence" value="ECO:0007669"/>
    <property type="project" value="InterPro"/>
</dbReference>
<sequence length="136" mass="14879">MVYIAAIVKETLRLHPPAGTGRFVPQGTGFNVTLPDGQTLCLDGMILHNCETTIQRDENVYGPSKDAFVPERWLENINSKQPSDDAGSIPASAWRPFERGPRNCIGQELANIEARVVHACTMRRFGFVKVGLGAVA</sequence>
<dbReference type="OrthoDB" id="10029320at2759"/>
<accession>A0A0U5A0X9</accession>
<dbReference type="GO" id="GO:0044550">
    <property type="term" value="P:secondary metabolite biosynthetic process"/>
    <property type="evidence" value="ECO:0007669"/>
    <property type="project" value="UniProtKB-ARBA"/>
</dbReference>
<evidence type="ECO:0008006" key="4">
    <source>
        <dbReference type="Google" id="ProtNLM"/>
    </source>
</evidence>
<dbReference type="GO" id="GO:0016705">
    <property type="term" value="F:oxidoreductase activity, acting on paired donors, with incorporation or reduction of molecular oxygen"/>
    <property type="evidence" value="ECO:0007669"/>
    <property type="project" value="InterPro"/>
</dbReference>
<gene>
    <name evidence="2" type="ORF">ASPCAL08497</name>
</gene>
<dbReference type="Gene3D" id="1.10.630.10">
    <property type="entry name" value="Cytochrome P450"/>
    <property type="match status" value="1"/>
</dbReference>
<evidence type="ECO:0000256" key="1">
    <source>
        <dbReference type="ARBA" id="ARBA00010617"/>
    </source>
</evidence>
<dbReference type="Pfam" id="PF00067">
    <property type="entry name" value="p450"/>
    <property type="match status" value="1"/>
</dbReference>
<dbReference type="SUPFAM" id="SSF48264">
    <property type="entry name" value="Cytochrome P450"/>
    <property type="match status" value="1"/>
</dbReference>
<evidence type="ECO:0000313" key="2">
    <source>
        <dbReference type="EMBL" id="CEN61849.1"/>
    </source>
</evidence>
<dbReference type="InterPro" id="IPR001128">
    <property type="entry name" value="Cyt_P450"/>
</dbReference>
<comment type="similarity">
    <text evidence="1">Belongs to the cytochrome P450 family.</text>
</comment>
<dbReference type="PANTHER" id="PTHR24305:SF222">
    <property type="entry name" value="CYTOCHROME P450 MONOOXYGENASE STCS"/>
    <property type="match status" value="1"/>
</dbReference>
<protein>
    <recommendedName>
        <fullName evidence="4">Cytochrome P450</fullName>
    </recommendedName>
</protein>
<dbReference type="InterPro" id="IPR050121">
    <property type="entry name" value="Cytochrome_P450_monoxygenase"/>
</dbReference>
<dbReference type="GO" id="GO:0005506">
    <property type="term" value="F:iron ion binding"/>
    <property type="evidence" value="ECO:0007669"/>
    <property type="project" value="InterPro"/>
</dbReference>
<dbReference type="STRING" id="454130.A0A0U5A0X9"/>
<evidence type="ECO:0000313" key="3">
    <source>
        <dbReference type="Proteomes" id="UP000054771"/>
    </source>
</evidence>